<dbReference type="GO" id="GO:0016491">
    <property type="term" value="F:oxidoreductase activity"/>
    <property type="evidence" value="ECO:0007669"/>
    <property type="project" value="UniProtKB-KW"/>
</dbReference>
<dbReference type="Proteomes" id="UP000075787">
    <property type="component" value="Unassembled WGS sequence"/>
</dbReference>
<dbReference type="SUPFAM" id="SSF51735">
    <property type="entry name" value="NAD(P)-binding Rossmann-fold domains"/>
    <property type="match status" value="1"/>
</dbReference>
<dbReference type="OrthoDB" id="210852at2"/>
<reference evidence="4 5" key="1">
    <citation type="submission" date="2015-12" db="EMBL/GenBank/DDBJ databases">
        <title>Genome sequence of Tistrella mobilis MCCC 1A02139.</title>
        <authorList>
            <person name="Lu L."/>
            <person name="Lai Q."/>
            <person name="Shao Z."/>
            <person name="Qian P."/>
        </authorList>
    </citation>
    <scope>NUCLEOTIDE SEQUENCE [LARGE SCALE GENOMIC DNA]</scope>
    <source>
        <strain evidence="4 5">MCCC 1A02139</strain>
    </source>
</reference>
<dbReference type="PANTHER" id="PTHR43669">
    <property type="entry name" value="5-KETO-D-GLUCONATE 5-REDUCTASE"/>
    <property type="match status" value="1"/>
</dbReference>
<dbReference type="InterPro" id="IPR036291">
    <property type="entry name" value="NAD(P)-bd_dom_sf"/>
</dbReference>
<dbReference type="PROSITE" id="PS00061">
    <property type="entry name" value="ADH_SHORT"/>
    <property type="match status" value="1"/>
</dbReference>
<sequence>MQLKDKVVVVTGGGAGIGRALCRRFTDEGAKAVIAVDLNEAGADETVAQGAATASYRADVSKFDDILAVVDDVEAKFGPIDLFCSNAGIAIGDPDFDDVASATEADWQRSWGVNVMAHVHAAKVLVPRMKARGAGYFLNTVSAAGLLSQIGSATYSTTKHAAIGFAESLAIAHKDDGIRVSVLCPQGVDTAMLRSMDGNPASLDGVLTPEDVAGIVVKALDDERFLILPHEVVLTYMRNKTNDYDRWIGGMVKLRRRIKDARPA</sequence>
<accession>A0A162KPS0</accession>
<dbReference type="PANTHER" id="PTHR43669:SF3">
    <property type="entry name" value="ALCOHOL DEHYDROGENASE, PUTATIVE (AFU_ORTHOLOGUE AFUA_3G03445)-RELATED"/>
    <property type="match status" value="1"/>
</dbReference>
<dbReference type="InterPro" id="IPR020904">
    <property type="entry name" value="Sc_DH/Rdtase_CS"/>
</dbReference>
<protein>
    <submittedName>
        <fullName evidence="4">Short-chain dehydrogenase</fullName>
    </submittedName>
</protein>
<dbReference type="PRINTS" id="PR00081">
    <property type="entry name" value="GDHRDH"/>
</dbReference>
<dbReference type="InterPro" id="IPR002347">
    <property type="entry name" value="SDR_fam"/>
</dbReference>
<dbReference type="CDD" id="cd05233">
    <property type="entry name" value="SDR_c"/>
    <property type="match status" value="1"/>
</dbReference>
<evidence type="ECO:0000256" key="3">
    <source>
        <dbReference type="RuleBase" id="RU000363"/>
    </source>
</evidence>
<dbReference type="RefSeq" id="WP_062765502.1">
    <property type="nucleotide sequence ID" value="NZ_CP121045.1"/>
</dbReference>
<organism evidence="4 5">
    <name type="scientific">Tistrella mobilis</name>
    <dbReference type="NCBI Taxonomy" id="171437"/>
    <lineage>
        <taxon>Bacteria</taxon>
        <taxon>Pseudomonadati</taxon>
        <taxon>Pseudomonadota</taxon>
        <taxon>Alphaproteobacteria</taxon>
        <taxon>Geminicoccales</taxon>
        <taxon>Geminicoccaceae</taxon>
        <taxon>Tistrella</taxon>
    </lineage>
</organism>
<keyword evidence="2" id="KW-0560">Oxidoreductase</keyword>
<gene>
    <name evidence="4" type="ORF">AUP44_07735</name>
</gene>
<evidence type="ECO:0000256" key="1">
    <source>
        <dbReference type="ARBA" id="ARBA00006484"/>
    </source>
</evidence>
<dbReference type="GeneID" id="97242269"/>
<dbReference type="EMBL" id="LPZR01000165">
    <property type="protein sequence ID" value="KYO51815.1"/>
    <property type="molecule type" value="Genomic_DNA"/>
</dbReference>
<evidence type="ECO:0000313" key="5">
    <source>
        <dbReference type="Proteomes" id="UP000075787"/>
    </source>
</evidence>
<dbReference type="Pfam" id="PF00106">
    <property type="entry name" value="adh_short"/>
    <property type="match status" value="1"/>
</dbReference>
<comment type="similarity">
    <text evidence="1 3">Belongs to the short-chain dehydrogenases/reductases (SDR) family.</text>
</comment>
<evidence type="ECO:0000256" key="2">
    <source>
        <dbReference type="ARBA" id="ARBA00023002"/>
    </source>
</evidence>
<dbReference type="Gene3D" id="3.40.50.720">
    <property type="entry name" value="NAD(P)-binding Rossmann-like Domain"/>
    <property type="match status" value="1"/>
</dbReference>
<proteinExistence type="inferred from homology"/>
<dbReference type="AlphaFoldDB" id="A0A162KPS0"/>
<dbReference type="PRINTS" id="PR00080">
    <property type="entry name" value="SDRFAMILY"/>
</dbReference>
<comment type="caution">
    <text evidence="4">The sequence shown here is derived from an EMBL/GenBank/DDBJ whole genome shotgun (WGS) entry which is preliminary data.</text>
</comment>
<evidence type="ECO:0000313" key="4">
    <source>
        <dbReference type="EMBL" id="KYO51815.1"/>
    </source>
</evidence>
<name>A0A162KPS0_9PROT</name>